<gene>
    <name evidence="1" type="ORF">CVT25_012641</name>
</gene>
<dbReference type="EMBL" id="NHYD01000313">
    <property type="protein sequence ID" value="PPQ94535.1"/>
    <property type="molecule type" value="Genomic_DNA"/>
</dbReference>
<dbReference type="AlphaFoldDB" id="A0A409XUQ5"/>
<protein>
    <submittedName>
        <fullName evidence="1">Uncharacterized protein</fullName>
    </submittedName>
</protein>
<comment type="caution">
    <text evidence="1">The sequence shown here is derived from an EMBL/GenBank/DDBJ whole genome shotgun (WGS) entry which is preliminary data.</text>
</comment>
<sequence length="80" mass="8544">MSLTELHPINVVNKAYSLVSDTLLDNTKSTYVAGICCFNKFCDEKGLDKEACMPASVIMLMALLTGLPVTSQATLSDLGS</sequence>
<name>A0A409XUQ5_PSICY</name>
<dbReference type="InParanoid" id="A0A409XUQ5"/>
<proteinExistence type="predicted"/>
<evidence type="ECO:0000313" key="2">
    <source>
        <dbReference type="Proteomes" id="UP000283269"/>
    </source>
</evidence>
<keyword evidence="2" id="KW-1185">Reference proteome</keyword>
<accession>A0A409XUQ5</accession>
<organism evidence="1 2">
    <name type="scientific">Psilocybe cyanescens</name>
    <dbReference type="NCBI Taxonomy" id="93625"/>
    <lineage>
        <taxon>Eukaryota</taxon>
        <taxon>Fungi</taxon>
        <taxon>Dikarya</taxon>
        <taxon>Basidiomycota</taxon>
        <taxon>Agaricomycotina</taxon>
        <taxon>Agaricomycetes</taxon>
        <taxon>Agaricomycetidae</taxon>
        <taxon>Agaricales</taxon>
        <taxon>Agaricineae</taxon>
        <taxon>Strophariaceae</taxon>
        <taxon>Psilocybe</taxon>
    </lineage>
</organism>
<reference evidence="1 2" key="1">
    <citation type="journal article" date="2018" name="Evol. Lett.">
        <title>Horizontal gene cluster transfer increased hallucinogenic mushroom diversity.</title>
        <authorList>
            <person name="Reynolds H.T."/>
            <person name="Vijayakumar V."/>
            <person name="Gluck-Thaler E."/>
            <person name="Korotkin H.B."/>
            <person name="Matheny P.B."/>
            <person name="Slot J.C."/>
        </authorList>
    </citation>
    <scope>NUCLEOTIDE SEQUENCE [LARGE SCALE GENOMIC DNA]</scope>
    <source>
        <strain evidence="1 2">2631</strain>
    </source>
</reference>
<evidence type="ECO:0000313" key="1">
    <source>
        <dbReference type="EMBL" id="PPQ94535.1"/>
    </source>
</evidence>
<dbReference type="Proteomes" id="UP000283269">
    <property type="component" value="Unassembled WGS sequence"/>
</dbReference>